<dbReference type="WBParaSite" id="ACRNAN_scaffold5088.g11954.t1">
    <property type="protein sequence ID" value="ACRNAN_scaffold5088.g11954.t1"/>
    <property type="gene ID" value="ACRNAN_scaffold5088.g11954"/>
</dbReference>
<dbReference type="AlphaFoldDB" id="A0A914E196"/>
<evidence type="ECO:0000256" key="5">
    <source>
        <dbReference type="ARBA" id="ARBA00023136"/>
    </source>
</evidence>
<evidence type="ECO:0000256" key="4">
    <source>
        <dbReference type="ARBA" id="ARBA00022989"/>
    </source>
</evidence>
<keyword evidence="7" id="KW-1185">Reference proteome</keyword>
<organism evidence="7 8">
    <name type="scientific">Acrobeloides nanus</name>
    <dbReference type="NCBI Taxonomy" id="290746"/>
    <lineage>
        <taxon>Eukaryota</taxon>
        <taxon>Metazoa</taxon>
        <taxon>Ecdysozoa</taxon>
        <taxon>Nematoda</taxon>
        <taxon>Chromadorea</taxon>
        <taxon>Rhabditida</taxon>
        <taxon>Tylenchina</taxon>
        <taxon>Cephalobomorpha</taxon>
        <taxon>Cephaloboidea</taxon>
        <taxon>Cephalobidae</taxon>
        <taxon>Acrobeloides</taxon>
    </lineage>
</organism>
<name>A0A914E196_9BILA</name>
<evidence type="ECO:0000313" key="7">
    <source>
        <dbReference type="Proteomes" id="UP000887540"/>
    </source>
</evidence>
<protein>
    <submittedName>
        <fullName evidence="8">Uncharacterized protein</fullName>
    </submittedName>
</protein>
<dbReference type="Proteomes" id="UP000887540">
    <property type="component" value="Unplaced"/>
</dbReference>
<sequence>MLRNLATITWETHKQPPNSPPEFQEPREKVLKYYDKVIHQSDSNVAAVKPTEAEKKLLVLTGVFSSKDQIPENVGAAAMHKLNNRIRIFVFASIVVFSYFLTKWYLKARDRRQGVPELKRSDYKPLPRKLVEK</sequence>
<keyword evidence="4 6" id="KW-1133">Transmembrane helix</keyword>
<keyword evidence="3 6" id="KW-0812">Transmembrane</keyword>
<accession>A0A914E196</accession>
<evidence type="ECO:0000256" key="2">
    <source>
        <dbReference type="ARBA" id="ARBA00007363"/>
    </source>
</evidence>
<comment type="subcellular location">
    <subcellularLocation>
        <location evidence="1">Membrane</location>
        <topology evidence="1">Single-pass membrane protein</topology>
    </subcellularLocation>
</comment>
<comment type="similarity">
    <text evidence="2">Belongs to the UPF0389 family.</text>
</comment>
<reference evidence="8" key="1">
    <citation type="submission" date="2022-11" db="UniProtKB">
        <authorList>
            <consortium name="WormBaseParasite"/>
        </authorList>
    </citation>
    <scope>IDENTIFICATION</scope>
</reference>
<dbReference type="InterPro" id="IPR009432">
    <property type="entry name" value="DUF1075"/>
</dbReference>
<evidence type="ECO:0000256" key="3">
    <source>
        <dbReference type="ARBA" id="ARBA00022692"/>
    </source>
</evidence>
<keyword evidence="5 6" id="KW-0472">Membrane</keyword>
<evidence type="ECO:0000256" key="6">
    <source>
        <dbReference type="SAM" id="Phobius"/>
    </source>
</evidence>
<evidence type="ECO:0000313" key="8">
    <source>
        <dbReference type="WBParaSite" id="ACRNAN_scaffold5088.g11954.t1"/>
    </source>
</evidence>
<dbReference type="GO" id="GO:0016020">
    <property type="term" value="C:membrane"/>
    <property type="evidence" value="ECO:0007669"/>
    <property type="project" value="UniProtKB-SubCell"/>
</dbReference>
<proteinExistence type="inferred from homology"/>
<dbReference type="Pfam" id="PF06388">
    <property type="entry name" value="DUF1075"/>
    <property type="match status" value="1"/>
</dbReference>
<evidence type="ECO:0000256" key="1">
    <source>
        <dbReference type="ARBA" id="ARBA00004167"/>
    </source>
</evidence>
<feature type="transmembrane region" description="Helical" evidence="6">
    <location>
        <begin position="86"/>
        <end position="106"/>
    </location>
</feature>